<organism evidence="2 3">
    <name type="scientific">Pythium oligandrum</name>
    <name type="common">Mycoparasitic fungus</name>
    <dbReference type="NCBI Taxonomy" id="41045"/>
    <lineage>
        <taxon>Eukaryota</taxon>
        <taxon>Sar</taxon>
        <taxon>Stramenopiles</taxon>
        <taxon>Oomycota</taxon>
        <taxon>Peronosporomycetes</taxon>
        <taxon>Pythiales</taxon>
        <taxon>Pythiaceae</taxon>
        <taxon>Pythium</taxon>
    </lineage>
</organism>
<accession>A0A8K1FMW7</accession>
<dbReference type="SUPFAM" id="SSF52540">
    <property type="entry name" value="P-loop containing nucleoside triphosphate hydrolases"/>
    <property type="match status" value="1"/>
</dbReference>
<evidence type="ECO:0000313" key="2">
    <source>
        <dbReference type="EMBL" id="TMW65267.1"/>
    </source>
</evidence>
<dbReference type="InterPro" id="IPR027417">
    <property type="entry name" value="P-loop_NTPase"/>
</dbReference>
<feature type="region of interest" description="Disordered" evidence="1">
    <location>
        <begin position="34"/>
        <end position="64"/>
    </location>
</feature>
<evidence type="ECO:0000256" key="1">
    <source>
        <dbReference type="SAM" id="MobiDB-lite"/>
    </source>
</evidence>
<dbReference type="AlphaFoldDB" id="A0A8K1FMW7"/>
<gene>
    <name evidence="2" type="ORF">Poli38472_009434</name>
</gene>
<evidence type="ECO:0000313" key="3">
    <source>
        <dbReference type="Proteomes" id="UP000794436"/>
    </source>
</evidence>
<proteinExistence type="predicted"/>
<keyword evidence="3" id="KW-1185">Reference proteome</keyword>
<protein>
    <submittedName>
        <fullName evidence="2">Uncharacterized protein</fullName>
    </submittedName>
</protein>
<dbReference type="EMBL" id="SPLM01000038">
    <property type="protein sequence ID" value="TMW65267.1"/>
    <property type="molecule type" value="Genomic_DNA"/>
</dbReference>
<sequence length="502" mass="57017">MTQSGADPTSSASAGVKRKAPGVFLPAFLLQGTDAPSDRIVPPPPKRQAVSSAELPPAPAEPLPPPEVFTKAVYSKDPVTDRKFHQLQFISTHMRAFAHVSCDKEFEQFMNFVRDETTKQALIITGPSFLTTNVIVRAFLSRICNRDGMKETPSHPDARWVIRVDCAGVMSCEDAYEHVRYRANPRIKMPPWRRMNEFRFENFKSRTPCVVVLENIEDLIRATDAKQPTLDKLLRFLNSMAATVPRFTFIVVGHSEVLFDRLRAPFGGFRDLNPDTYVMHLPSYTFRSLTSHLTAIVKYALERIREDEGEMKWIAHDFFAPKALQLVAQKALRYGECEFETAVWVLQNAINRLRCECREYEDDPSNPPLEPGKVKIQYGHVARAAANHFKHNYVCRIEAVGVIPQAILLVLIDSGPCTADELIKKVEERGKVHSWIWVVSTFRESLFEPALKILKQVPLVTTHEVYSRARGKMVFQDVFTAIPTRDQLIEAAGKTERIRLIL</sequence>
<reference evidence="2" key="1">
    <citation type="submission" date="2019-03" db="EMBL/GenBank/DDBJ databases">
        <title>Long read genome sequence of the mycoparasitic Pythium oligandrum ATCC 38472 isolated from sugarbeet rhizosphere.</title>
        <authorList>
            <person name="Gaulin E."/>
        </authorList>
    </citation>
    <scope>NUCLEOTIDE SEQUENCE</scope>
    <source>
        <strain evidence="2">ATCC 38472_TT</strain>
    </source>
</reference>
<name>A0A8K1FMW7_PYTOL</name>
<comment type="caution">
    <text evidence="2">The sequence shown here is derived from an EMBL/GenBank/DDBJ whole genome shotgun (WGS) entry which is preliminary data.</text>
</comment>
<dbReference type="Proteomes" id="UP000794436">
    <property type="component" value="Unassembled WGS sequence"/>
</dbReference>